<dbReference type="Pfam" id="PF13676">
    <property type="entry name" value="TIR_2"/>
    <property type="match status" value="1"/>
</dbReference>
<evidence type="ECO:0000256" key="1">
    <source>
        <dbReference type="ARBA" id="ARBA00022737"/>
    </source>
</evidence>
<dbReference type="STRING" id="1219043.SCH01S_28_00600"/>
<feature type="transmembrane region" description="Helical" evidence="5">
    <location>
        <begin position="221"/>
        <end position="244"/>
    </location>
</feature>
<evidence type="ECO:0000313" key="7">
    <source>
        <dbReference type="EMBL" id="GAO39201.1"/>
    </source>
</evidence>
<keyword evidence="5" id="KW-0472">Membrane</keyword>
<feature type="region of interest" description="Disordered" evidence="4">
    <location>
        <begin position="1"/>
        <end position="20"/>
    </location>
</feature>
<evidence type="ECO:0000256" key="4">
    <source>
        <dbReference type="SAM" id="MobiDB-lite"/>
    </source>
</evidence>
<keyword evidence="5" id="KW-0812">Transmembrane</keyword>
<dbReference type="PANTHER" id="PTHR45641:SF19">
    <property type="entry name" value="NEPHROCYSTIN-3"/>
    <property type="match status" value="1"/>
</dbReference>
<gene>
    <name evidence="7" type="ORF">SCH01S_28_00600</name>
</gene>
<dbReference type="PROSITE" id="PS50104">
    <property type="entry name" value="TIR"/>
    <property type="match status" value="1"/>
</dbReference>
<accession>A0A0E9MP39</accession>
<dbReference type="GO" id="GO:0007165">
    <property type="term" value="P:signal transduction"/>
    <property type="evidence" value="ECO:0007669"/>
    <property type="project" value="InterPro"/>
</dbReference>
<dbReference type="PANTHER" id="PTHR45641">
    <property type="entry name" value="TETRATRICOPEPTIDE REPEAT PROTEIN (AFU_ORTHOLOGUE AFUA_6G03870)"/>
    <property type="match status" value="1"/>
</dbReference>
<dbReference type="Proteomes" id="UP000033202">
    <property type="component" value="Unassembled WGS sequence"/>
</dbReference>
<dbReference type="PROSITE" id="PS50005">
    <property type="entry name" value="TPR"/>
    <property type="match status" value="1"/>
</dbReference>
<reference evidence="7 8" key="1">
    <citation type="submission" date="2015-04" db="EMBL/GenBank/DDBJ databases">
        <title>Whole genome shotgun sequence of Sphingomonas changbaiensis NBRC 104936.</title>
        <authorList>
            <person name="Katano-Makiyama Y."/>
            <person name="Hosoyama A."/>
            <person name="Hashimoto M."/>
            <person name="Noguchi M."/>
            <person name="Tsuchikane K."/>
            <person name="Ohji S."/>
            <person name="Yamazoe A."/>
            <person name="Ichikawa N."/>
            <person name="Kimura A."/>
            <person name="Fujita N."/>
        </authorList>
    </citation>
    <scope>NUCLEOTIDE SEQUENCE [LARGE SCALE GENOMIC DNA]</scope>
    <source>
        <strain evidence="7 8">NBRC 104936</strain>
    </source>
</reference>
<keyword evidence="8" id="KW-1185">Reference proteome</keyword>
<dbReference type="Gene3D" id="3.40.50.10140">
    <property type="entry name" value="Toll/interleukin-1 receptor homology (TIR) domain"/>
    <property type="match status" value="1"/>
</dbReference>
<comment type="caution">
    <text evidence="7">The sequence shown here is derived from an EMBL/GenBank/DDBJ whole genome shotgun (WGS) entry which is preliminary data.</text>
</comment>
<dbReference type="InterPro" id="IPR011990">
    <property type="entry name" value="TPR-like_helical_dom_sf"/>
</dbReference>
<keyword evidence="1" id="KW-0677">Repeat</keyword>
<dbReference type="InterPro" id="IPR019734">
    <property type="entry name" value="TPR_rpt"/>
</dbReference>
<dbReference type="AlphaFoldDB" id="A0A0E9MP39"/>
<dbReference type="InterPro" id="IPR000157">
    <property type="entry name" value="TIR_dom"/>
</dbReference>
<name>A0A0E9MP39_9SPHN</name>
<dbReference type="SUPFAM" id="SSF52200">
    <property type="entry name" value="Toll/Interleukin receptor TIR domain"/>
    <property type="match status" value="1"/>
</dbReference>
<organism evidence="7 8">
    <name type="scientific">Sphingomonas changbaiensis NBRC 104936</name>
    <dbReference type="NCBI Taxonomy" id="1219043"/>
    <lineage>
        <taxon>Bacteria</taxon>
        <taxon>Pseudomonadati</taxon>
        <taxon>Pseudomonadota</taxon>
        <taxon>Alphaproteobacteria</taxon>
        <taxon>Sphingomonadales</taxon>
        <taxon>Sphingomonadaceae</taxon>
        <taxon>Sphingomonas</taxon>
    </lineage>
</organism>
<dbReference type="Gene3D" id="1.25.40.10">
    <property type="entry name" value="Tetratricopeptide repeat domain"/>
    <property type="match status" value="2"/>
</dbReference>
<dbReference type="SMART" id="SM00028">
    <property type="entry name" value="TPR"/>
    <property type="match status" value="3"/>
</dbReference>
<dbReference type="Pfam" id="PF13424">
    <property type="entry name" value="TPR_12"/>
    <property type="match status" value="2"/>
</dbReference>
<sequence>MRRHDRRSVGVAQNPAPGAETVSARRVVSWHRTLFDQETTLRYSAFISYSHADERWARWLHSAIETYRLPKRLIGREGPFGPLSSRLPHVFRDRDELASSSDLAEEIRTALAESANLIVICSPAAARSRWVNEEIRSFIALGRAAHIFCLIVDGEPHAADPAEECFPPALFEDGHLEPLASDVRPGGDGKKAARLKILAGLLGVGFDELRQRDAARRQHQLTIIAAASTLGLIFTAALAVFAFLSRSEAIRERDIANRKTMTAERTVSFVKSLFEVSDPSEARGQTITAREILDRGAREIRTGLQNEPAVKAELGTTLGEVYSELGLYREGDQLIREMAGIRHNDTATRTRQLLALADAQTRQADYDAAIRSYNQALRLARDRRQPRQDLVPRILVGLGGALSAKGDYRGAERSIDAGLRLDEAAFGPNHPDVAVDLEARGLNLLFAGDLGPSRRYFERAVAIRLRTQGDRHPRVPEDFGNLGTVAYLQGNVELAEADYRRALDSYRLMLGPEHPEVATTENNLARIMIERQGFREALPLLEHAVAVNMREKGPDHDDIIFPLSNLAIAERGVGAFGKAEQLLRRAARTARLRQHRNLGPILTELADLRCRSKDESGGLKLLDEARPITAKDYPGDPWRVAWVDNTRAYCLAHTNPDEARRLNAASFPVLNAKWGPDTLYGAMARSRQKSLP</sequence>
<dbReference type="RefSeq" id="WP_052733823.1">
    <property type="nucleotide sequence ID" value="NZ_BBWU01000028.1"/>
</dbReference>
<evidence type="ECO:0000256" key="3">
    <source>
        <dbReference type="PROSITE-ProRule" id="PRU00339"/>
    </source>
</evidence>
<keyword evidence="2 3" id="KW-0802">TPR repeat</keyword>
<proteinExistence type="predicted"/>
<dbReference type="Pfam" id="PF13176">
    <property type="entry name" value="TPR_7"/>
    <property type="match status" value="1"/>
</dbReference>
<keyword evidence="5" id="KW-1133">Transmembrane helix</keyword>
<evidence type="ECO:0000256" key="2">
    <source>
        <dbReference type="ARBA" id="ARBA00022803"/>
    </source>
</evidence>
<protein>
    <recommendedName>
        <fullName evidence="6">TIR domain-containing protein</fullName>
    </recommendedName>
</protein>
<dbReference type="InterPro" id="IPR035897">
    <property type="entry name" value="Toll_tir_struct_dom_sf"/>
</dbReference>
<feature type="repeat" description="TPR" evidence="3">
    <location>
        <begin position="350"/>
        <end position="383"/>
    </location>
</feature>
<evidence type="ECO:0000313" key="8">
    <source>
        <dbReference type="Proteomes" id="UP000033202"/>
    </source>
</evidence>
<dbReference type="OrthoDB" id="7308181at2"/>
<dbReference type="EMBL" id="BBWU01000028">
    <property type="protein sequence ID" value="GAO39201.1"/>
    <property type="molecule type" value="Genomic_DNA"/>
</dbReference>
<feature type="domain" description="TIR" evidence="6">
    <location>
        <begin position="41"/>
        <end position="197"/>
    </location>
</feature>
<dbReference type="SUPFAM" id="SSF48452">
    <property type="entry name" value="TPR-like"/>
    <property type="match status" value="2"/>
</dbReference>
<evidence type="ECO:0000256" key="5">
    <source>
        <dbReference type="SAM" id="Phobius"/>
    </source>
</evidence>
<evidence type="ECO:0000259" key="6">
    <source>
        <dbReference type="PROSITE" id="PS50104"/>
    </source>
</evidence>